<dbReference type="Gene3D" id="3.40.50.970">
    <property type="match status" value="1"/>
</dbReference>
<evidence type="ECO:0000313" key="8">
    <source>
        <dbReference type="EMBL" id="SDW98294.1"/>
    </source>
</evidence>
<dbReference type="InterPro" id="IPR001017">
    <property type="entry name" value="DH_E1"/>
</dbReference>
<dbReference type="EMBL" id="FNNQ01000008">
    <property type="protein sequence ID" value="SDW98294.1"/>
    <property type="molecule type" value="Genomic_DNA"/>
</dbReference>
<dbReference type="Pfam" id="PF16870">
    <property type="entry name" value="OxoGdeHyase_C"/>
    <property type="match status" value="1"/>
</dbReference>
<evidence type="ECO:0000259" key="7">
    <source>
        <dbReference type="SMART" id="SM00861"/>
    </source>
</evidence>
<dbReference type="InterPro" id="IPR031717">
    <property type="entry name" value="ODO-1/KGD_C"/>
</dbReference>
<dbReference type="NCBIfam" id="TIGR00239">
    <property type="entry name" value="2oxo_dh_E1"/>
    <property type="match status" value="1"/>
</dbReference>
<dbReference type="RefSeq" id="WP_091739771.1">
    <property type="nucleotide sequence ID" value="NZ_FNNQ01000008.1"/>
</dbReference>
<evidence type="ECO:0000313" key="9">
    <source>
        <dbReference type="Proteomes" id="UP000198534"/>
    </source>
</evidence>
<comment type="subunit">
    <text evidence="6">Homodimer. Part of the 2-oxoglutarate dehydrogenase (OGDH) complex composed of E1 (2-oxoglutarate dehydrogenase), E2 (dihydrolipoamide succinyltransferase) and E3 (dihydrolipoamide dehydrogenase); the complex contains multiple copies of the three enzymatic components (E1, E2 and E3).</text>
</comment>
<evidence type="ECO:0000256" key="5">
    <source>
        <dbReference type="ARBA" id="ARBA00051911"/>
    </source>
</evidence>
<dbReference type="GO" id="GO:0030976">
    <property type="term" value="F:thiamine pyrophosphate binding"/>
    <property type="evidence" value="ECO:0007669"/>
    <property type="project" value="UniProtKB-UniRule"/>
</dbReference>
<dbReference type="Proteomes" id="UP000198534">
    <property type="component" value="Unassembled WGS sequence"/>
</dbReference>
<dbReference type="GO" id="GO:0004591">
    <property type="term" value="F:oxoglutarate dehydrogenase (succinyl-transferring) activity"/>
    <property type="evidence" value="ECO:0007669"/>
    <property type="project" value="UniProtKB-UniRule"/>
</dbReference>
<dbReference type="InterPro" id="IPR011603">
    <property type="entry name" value="2oxoglutarate_DH_E1"/>
</dbReference>
<dbReference type="SMART" id="SM00861">
    <property type="entry name" value="Transket_pyr"/>
    <property type="match status" value="1"/>
</dbReference>
<dbReference type="SUPFAM" id="SSF52518">
    <property type="entry name" value="Thiamin diphosphate-binding fold (THDP-binding)"/>
    <property type="match status" value="2"/>
</dbReference>
<evidence type="ECO:0000256" key="1">
    <source>
        <dbReference type="ARBA" id="ARBA00001964"/>
    </source>
</evidence>
<dbReference type="PIRSF" id="PIRSF000157">
    <property type="entry name" value="Oxoglu_dh_E1"/>
    <property type="match status" value="1"/>
</dbReference>
<evidence type="ECO:0000256" key="6">
    <source>
        <dbReference type="HAMAP-Rule" id="MF_01169"/>
    </source>
</evidence>
<dbReference type="InterPro" id="IPR029061">
    <property type="entry name" value="THDP-binding"/>
</dbReference>
<dbReference type="CDD" id="cd02016">
    <property type="entry name" value="TPP_E1_OGDC_like"/>
    <property type="match status" value="1"/>
</dbReference>
<dbReference type="InterPro" id="IPR032106">
    <property type="entry name" value="2-oxogl_dehyd_N"/>
</dbReference>
<dbReference type="InterPro" id="IPR042179">
    <property type="entry name" value="KGD_C_sf"/>
</dbReference>
<dbReference type="Pfam" id="PF02779">
    <property type="entry name" value="Transket_pyr"/>
    <property type="match status" value="1"/>
</dbReference>
<dbReference type="Pfam" id="PF00676">
    <property type="entry name" value="E1_dh"/>
    <property type="match status" value="1"/>
</dbReference>
<keyword evidence="2 6" id="KW-0560">Oxidoreductase</keyword>
<dbReference type="GO" id="GO:0006096">
    <property type="term" value="P:glycolytic process"/>
    <property type="evidence" value="ECO:0007669"/>
    <property type="project" value="UniProtKB-UniRule"/>
</dbReference>
<keyword evidence="9" id="KW-1185">Reference proteome</keyword>
<dbReference type="GO" id="GO:0006099">
    <property type="term" value="P:tricarboxylic acid cycle"/>
    <property type="evidence" value="ECO:0007669"/>
    <property type="project" value="TreeGrafter"/>
</dbReference>
<dbReference type="AlphaFoldDB" id="A0A1H2Y0R9"/>
<reference evidence="8 9" key="1">
    <citation type="submission" date="2016-10" db="EMBL/GenBank/DDBJ databases">
        <authorList>
            <person name="de Groot N.N."/>
        </authorList>
    </citation>
    <scope>NUCLEOTIDE SEQUENCE [LARGE SCALE GENOMIC DNA]</scope>
    <source>
        <strain evidence="8 9">DSM 45610</strain>
    </source>
</reference>
<keyword evidence="4 6" id="KW-0324">Glycolysis</keyword>
<comment type="cofactor">
    <cofactor evidence="1 6">
        <name>thiamine diphosphate</name>
        <dbReference type="ChEBI" id="CHEBI:58937"/>
    </cofactor>
</comment>
<dbReference type="STRING" id="1048340.SAMN05444487_108109"/>
<accession>A0A1H2Y0R9</accession>
<dbReference type="Gene3D" id="3.40.50.11610">
    <property type="entry name" value="Multifunctional 2-oxoglutarate metabolism enzyme, C-terminal domain"/>
    <property type="match status" value="1"/>
</dbReference>
<dbReference type="HAMAP" id="MF_01169">
    <property type="entry name" value="SucA_OdhA"/>
    <property type="match status" value="1"/>
</dbReference>
<dbReference type="NCBIfam" id="NF008907">
    <property type="entry name" value="PRK12270.1"/>
    <property type="match status" value="1"/>
</dbReference>
<dbReference type="FunFam" id="3.40.50.970:FF:000036">
    <property type="entry name" value="2-oxoglutarate dehydrogenase E1 component"/>
    <property type="match status" value="1"/>
</dbReference>
<dbReference type="Pfam" id="PF16078">
    <property type="entry name" value="2-oxogl_dehyd_N"/>
    <property type="match status" value="1"/>
</dbReference>
<dbReference type="NCBIfam" id="NF006914">
    <property type="entry name" value="PRK09404.1"/>
    <property type="match status" value="1"/>
</dbReference>
<sequence length="937" mass="104436">MEADTGNPWQRFHGPNLGYAQELYEQYLEDPSSVEKPMQEWFKTYGAPPGMGGAGREPVTGLPTTVEVMGNASYLQKVVATEKLVNSIRIHGHMGAKLDPLNYHEPDKRLLQPEAFGLTNEDLETIPAEVILTDPPKGVKTAQDAVCHLRDLYTRTIAFQFSHVHDPIEREWLYKRVESGLIPRVNATKKAEVLKRLIAVDEFEKFLHRTFVGQKRFSVEGLDMLVPLMDEIIHCSVNEGVRSINIGMAHRGRLNVLAHILGKPYEKIFSEFHHAPNKDLVPSEGSMGINSGYTGDVKYHLGADCTVESAQVALANNPSHLEYVNPVVEGYTRAAQEERDARGYPVLDVSRALTILVHGDAAFPGEGVVAETLNFDRLPGFQTGGSIHIIANNLLGFTTDSSDSRSTRYASDLAKGYEIPIVHINADDPEACLAAVRLACEYRTKFQKDFLIDLIGYRRFGHNEIDDPTSTQPLLYKKVHNHPTLRTSYAKTLITDGVLTEEDVKAAEKEVLDRLQEAYKVAKGKRKNGNGQEASSKAPKLIGELKTGVDIDLLRDINEEMLKRPEEFNSHPKLEKVLQRRKGALDGEGAIDWPLAESLAIGSILADGTPIRFTGQDSERGTFAQRNWVLHDPESGKKFCPLHQLPQAKASFAVHNSPLTEAAVIGFEYGYNVYSPETLVIWEAQYGDFANAGQVIMDQFVSAGRAKWGQLSSLVIFLPHGYEGQGPEHSSGRLERFLQMAAENNWTVANVTNAAQYFHLLRRQAAIVNTEDARPLILMTPKSLLRSKRTVVNGEALQNGSFQFVLEQSGWVEKASDIKRLILASGKVAVDLEEMAEKEGRAKDVHVLRVEQLYPFPEKEIKAILKKYSQAKDLVWVQEEPRNMGAWTYMESRLRGAAPRGAKVSYIGRPDRSSTAEGKPDIHEAEKGRILREALKI</sequence>
<evidence type="ECO:0000256" key="3">
    <source>
        <dbReference type="ARBA" id="ARBA00023052"/>
    </source>
</evidence>
<dbReference type="InterPro" id="IPR005475">
    <property type="entry name" value="Transketolase-like_Pyr-bd"/>
</dbReference>
<organism evidence="8 9">
    <name type="scientific">Marininema mesophilum</name>
    <dbReference type="NCBI Taxonomy" id="1048340"/>
    <lineage>
        <taxon>Bacteria</taxon>
        <taxon>Bacillati</taxon>
        <taxon>Bacillota</taxon>
        <taxon>Bacilli</taxon>
        <taxon>Bacillales</taxon>
        <taxon>Thermoactinomycetaceae</taxon>
        <taxon>Marininema</taxon>
    </lineage>
</organism>
<dbReference type="OrthoDB" id="9759785at2"/>
<dbReference type="GO" id="GO:0045252">
    <property type="term" value="C:oxoglutarate dehydrogenase complex"/>
    <property type="evidence" value="ECO:0007669"/>
    <property type="project" value="TreeGrafter"/>
</dbReference>
<proteinExistence type="inferred from homology"/>
<dbReference type="GO" id="GO:0005829">
    <property type="term" value="C:cytosol"/>
    <property type="evidence" value="ECO:0007669"/>
    <property type="project" value="TreeGrafter"/>
</dbReference>
<dbReference type="PANTHER" id="PTHR23152">
    <property type="entry name" value="2-OXOGLUTARATE DEHYDROGENASE"/>
    <property type="match status" value="1"/>
</dbReference>
<dbReference type="Gene3D" id="1.10.287.1150">
    <property type="entry name" value="TPP helical domain"/>
    <property type="match status" value="1"/>
</dbReference>
<dbReference type="PANTHER" id="PTHR23152:SF4">
    <property type="entry name" value="2-OXOADIPATE DEHYDROGENASE COMPLEX COMPONENT E1"/>
    <property type="match status" value="1"/>
</dbReference>
<dbReference type="EC" id="1.2.4.2" evidence="6"/>
<protein>
    <recommendedName>
        <fullName evidence="6">2-oxoglutarate dehydrogenase E1 component</fullName>
        <ecNumber evidence="6">1.2.4.2</ecNumber>
    </recommendedName>
    <alternativeName>
        <fullName evidence="6">Alpha-ketoglutarate dehydrogenase</fullName>
    </alternativeName>
</protein>
<feature type="domain" description="Transketolase-like pyrimidine-binding" evidence="7">
    <location>
        <begin position="591"/>
        <end position="787"/>
    </location>
</feature>
<evidence type="ECO:0000256" key="4">
    <source>
        <dbReference type="ARBA" id="ARBA00023152"/>
    </source>
</evidence>
<comment type="catalytic activity">
    <reaction evidence="5 6">
        <text>N(6)-[(R)-lipoyl]-L-lysyl-[protein] + 2-oxoglutarate + H(+) = N(6)-[(R)-S(8)-succinyldihydrolipoyl]-L-lysyl-[protein] + CO2</text>
        <dbReference type="Rhea" id="RHEA:12188"/>
        <dbReference type="Rhea" id="RHEA-COMP:10474"/>
        <dbReference type="Rhea" id="RHEA-COMP:20092"/>
        <dbReference type="ChEBI" id="CHEBI:15378"/>
        <dbReference type="ChEBI" id="CHEBI:16526"/>
        <dbReference type="ChEBI" id="CHEBI:16810"/>
        <dbReference type="ChEBI" id="CHEBI:83099"/>
        <dbReference type="ChEBI" id="CHEBI:83120"/>
        <dbReference type="EC" id="1.2.4.2"/>
    </reaction>
</comment>
<dbReference type="Gene3D" id="3.40.50.12470">
    <property type="match status" value="1"/>
</dbReference>
<comment type="function">
    <text evidence="6">E1 component of the 2-oxoglutarate dehydrogenase (OGDH) complex which catalyzes the decarboxylation of 2-oxoglutarate, the first step in the conversion of 2-oxoglutarate to succinyl-CoA and CO(2).</text>
</comment>
<evidence type="ECO:0000256" key="2">
    <source>
        <dbReference type="ARBA" id="ARBA00023002"/>
    </source>
</evidence>
<dbReference type="InterPro" id="IPR023784">
    <property type="entry name" value="2oxoglutarate_DH_E1_bac"/>
</dbReference>
<comment type="similarity">
    <text evidence="6">Belongs to the alpha-ketoglutarate dehydrogenase family.</text>
</comment>
<keyword evidence="3 6" id="KW-0786">Thiamine pyrophosphate</keyword>
<name>A0A1H2Y0R9_9BACL</name>
<gene>
    <name evidence="6" type="primary">odhA</name>
    <name evidence="8" type="ORF">SAMN05444487_108109</name>
</gene>